<organism evidence="10 11">
    <name type="scientific">Henriciella mobilis</name>
    <dbReference type="NCBI Taxonomy" id="2305467"/>
    <lineage>
        <taxon>Bacteria</taxon>
        <taxon>Pseudomonadati</taxon>
        <taxon>Pseudomonadota</taxon>
        <taxon>Alphaproteobacteria</taxon>
        <taxon>Hyphomonadales</taxon>
        <taxon>Hyphomonadaceae</taxon>
        <taxon>Henriciella</taxon>
    </lineage>
</organism>
<keyword evidence="5 9" id="KW-1133">Transmembrane helix</keyword>
<keyword evidence="4 9" id="KW-0812">Transmembrane</keyword>
<accession>A0A399RHS4</accession>
<dbReference type="GO" id="GO:0005886">
    <property type="term" value="C:plasma membrane"/>
    <property type="evidence" value="ECO:0007669"/>
    <property type="project" value="UniProtKB-SubCell"/>
</dbReference>
<dbReference type="Gene3D" id="1.10.1200.120">
    <property type="entry name" value="Large-conductance mechanosensitive channel, MscL, domain 1"/>
    <property type="match status" value="1"/>
</dbReference>
<dbReference type="EMBL" id="QWFX01000006">
    <property type="protein sequence ID" value="RIJ30121.1"/>
    <property type="molecule type" value="Genomic_DNA"/>
</dbReference>
<keyword evidence="2 9" id="KW-0813">Transport</keyword>
<keyword evidence="11" id="KW-1185">Reference proteome</keyword>
<comment type="caution">
    <text evidence="10">The sequence shown here is derived from an EMBL/GenBank/DDBJ whole genome shotgun (WGS) entry which is preliminary data.</text>
</comment>
<comment type="subunit">
    <text evidence="9">Homopentamer.</text>
</comment>
<dbReference type="OrthoDB" id="9810350at2"/>
<evidence type="ECO:0000256" key="8">
    <source>
        <dbReference type="ARBA" id="ARBA00023303"/>
    </source>
</evidence>
<evidence type="ECO:0000256" key="5">
    <source>
        <dbReference type="ARBA" id="ARBA00022989"/>
    </source>
</evidence>
<dbReference type="RefSeq" id="WP_119375440.1">
    <property type="nucleotide sequence ID" value="NZ_QWFX01000006.1"/>
</dbReference>
<dbReference type="InterPro" id="IPR036019">
    <property type="entry name" value="MscL_channel"/>
</dbReference>
<comment type="function">
    <text evidence="9">Channel that opens in response to stretch forces in the membrane lipid bilayer. May participate in the regulation of osmotic pressure changes within the cell.</text>
</comment>
<protein>
    <recommendedName>
        <fullName evidence="9">Large-conductance mechanosensitive channel</fullName>
    </recommendedName>
</protein>
<keyword evidence="6 9" id="KW-0406">Ion transport</keyword>
<keyword evidence="9" id="KW-0997">Cell inner membrane</keyword>
<keyword evidence="8 9" id="KW-0407">Ion channel</keyword>
<dbReference type="HAMAP" id="MF_00115">
    <property type="entry name" value="MscL"/>
    <property type="match status" value="1"/>
</dbReference>
<gene>
    <name evidence="9 10" type="primary">mscL</name>
    <name evidence="10" type="ORF">D1223_05580</name>
</gene>
<feature type="transmembrane region" description="Helical" evidence="9">
    <location>
        <begin position="21"/>
        <end position="44"/>
    </location>
</feature>
<proteinExistence type="inferred from homology"/>
<keyword evidence="3 9" id="KW-1003">Cell membrane</keyword>
<evidence type="ECO:0000313" key="10">
    <source>
        <dbReference type="EMBL" id="RIJ30121.1"/>
    </source>
</evidence>
<evidence type="ECO:0000313" key="11">
    <source>
        <dbReference type="Proteomes" id="UP000266385"/>
    </source>
</evidence>
<sequence length="138" mass="14716">MLKEFKEFAMKGNLVDMAVGFVMGGAFATVVTAFIQGVFLPILAPIMGGIDLSSIAFTISPAEVGADGEVIKEAAIVELGNFIAACISFIIVAFVMFLIIKGMNRMKAKEEAAPAEPPAPPRQEVLLEEIRNLLAKQS</sequence>
<dbReference type="PANTHER" id="PTHR30266">
    <property type="entry name" value="MECHANOSENSITIVE CHANNEL MSCL"/>
    <property type="match status" value="1"/>
</dbReference>
<dbReference type="PRINTS" id="PR01264">
    <property type="entry name" value="MECHCHANNEL"/>
</dbReference>
<dbReference type="Proteomes" id="UP000266385">
    <property type="component" value="Unassembled WGS sequence"/>
</dbReference>
<reference evidence="10 11" key="1">
    <citation type="submission" date="2018-08" db="EMBL/GenBank/DDBJ databases">
        <title>Henriciella mobilis sp. nov., isolated from seawater.</title>
        <authorList>
            <person name="Cheng H."/>
            <person name="Wu Y.-H."/>
            <person name="Xu X.-W."/>
            <person name="Guo L.-L."/>
        </authorList>
    </citation>
    <scope>NUCLEOTIDE SEQUENCE [LARGE SCALE GENOMIC DNA]</scope>
    <source>
        <strain evidence="10 11">JN25</strain>
    </source>
</reference>
<dbReference type="PANTHER" id="PTHR30266:SF2">
    <property type="entry name" value="LARGE-CONDUCTANCE MECHANOSENSITIVE CHANNEL"/>
    <property type="match status" value="1"/>
</dbReference>
<comment type="subcellular location">
    <subcellularLocation>
        <location evidence="9">Cell inner membrane</location>
        <topology evidence="9">Multi-pass membrane protein</topology>
    </subcellularLocation>
    <subcellularLocation>
        <location evidence="1">Membrane</location>
        <topology evidence="1">Multi-pass membrane protein</topology>
    </subcellularLocation>
</comment>
<keyword evidence="7 9" id="KW-0472">Membrane</keyword>
<dbReference type="InterPro" id="IPR037673">
    <property type="entry name" value="MSC/AndL"/>
</dbReference>
<dbReference type="SUPFAM" id="SSF81330">
    <property type="entry name" value="Gated mechanosensitive channel"/>
    <property type="match status" value="1"/>
</dbReference>
<comment type="similarity">
    <text evidence="9">Belongs to the MscL family.</text>
</comment>
<feature type="transmembrane region" description="Helical" evidence="9">
    <location>
        <begin position="82"/>
        <end position="100"/>
    </location>
</feature>
<dbReference type="NCBIfam" id="TIGR00220">
    <property type="entry name" value="mscL"/>
    <property type="match status" value="1"/>
</dbReference>
<dbReference type="InterPro" id="IPR001185">
    <property type="entry name" value="MS_channel"/>
</dbReference>
<evidence type="ECO:0000256" key="1">
    <source>
        <dbReference type="ARBA" id="ARBA00004141"/>
    </source>
</evidence>
<evidence type="ECO:0000256" key="3">
    <source>
        <dbReference type="ARBA" id="ARBA00022475"/>
    </source>
</evidence>
<evidence type="ECO:0000256" key="7">
    <source>
        <dbReference type="ARBA" id="ARBA00023136"/>
    </source>
</evidence>
<evidence type="ECO:0000256" key="9">
    <source>
        <dbReference type="HAMAP-Rule" id="MF_00115"/>
    </source>
</evidence>
<evidence type="ECO:0000256" key="6">
    <source>
        <dbReference type="ARBA" id="ARBA00023065"/>
    </source>
</evidence>
<dbReference type="GO" id="GO:0008381">
    <property type="term" value="F:mechanosensitive monoatomic ion channel activity"/>
    <property type="evidence" value="ECO:0007669"/>
    <property type="project" value="UniProtKB-UniRule"/>
</dbReference>
<evidence type="ECO:0000256" key="4">
    <source>
        <dbReference type="ARBA" id="ARBA00022692"/>
    </source>
</evidence>
<name>A0A399RHS4_9PROT</name>
<dbReference type="Pfam" id="PF01741">
    <property type="entry name" value="MscL"/>
    <property type="match status" value="1"/>
</dbReference>
<evidence type="ECO:0000256" key="2">
    <source>
        <dbReference type="ARBA" id="ARBA00022448"/>
    </source>
</evidence>
<dbReference type="AlphaFoldDB" id="A0A399RHS4"/>